<name>F0QRW2_MYCSL</name>
<sequence length="537" mass="60551">MMIKQFPLKCTKIVATIGPAVTLKLDPSATKAKNPVEYGEVLSLFNELFFNGLNCVRFNFSHSNDEERIFRLNLLREAKKEFFNYFNRIDKDGNSPHKVRFVFPISEMCDTKGPEIRVCAMQEKDGQQYKRGQTVRIHCIDKCVGNSECFSVTDSTGKYNMAADCIVGEKVLVDDGKLSLLIKDVNVEEGIVEVVVENDHILKGNKRINLPNAEYSMEFLSERDKDDILFSLKNGFSFIALSFVNKQEDILEVKKLISENIGEGKKSPLIISKIETTQSLKNIDEIILHSDGIMIARGDLALETPFEEVPFWTKKILSKAAQVGKPVIVATQMLDSLERTVVPTRAEVSDVYRAAELSADSTMLSGETAQGLFPLIAVSTMAKIVQAGEKHCNYLKLQGYYTKEIKSSRLFNLSNLLHEEHNKFPYALACFMFEESISEEELLPLSKLKLIFPLVIFSRKKSFEEATSDMSSQVSSIFRGIYRVSLLNSTEESLEDCAKMFLNLAGFEQDSSTFGASGRKTQTFMLYEKGELRVIPF</sequence>
<evidence type="ECO:0000256" key="9">
    <source>
        <dbReference type="ARBA" id="ARBA00022840"/>
    </source>
</evidence>
<comment type="catalytic activity">
    <reaction evidence="14">
        <text>pyruvate + ATP = phosphoenolpyruvate + ADP + H(+)</text>
        <dbReference type="Rhea" id="RHEA:18157"/>
        <dbReference type="ChEBI" id="CHEBI:15361"/>
        <dbReference type="ChEBI" id="CHEBI:15378"/>
        <dbReference type="ChEBI" id="CHEBI:30616"/>
        <dbReference type="ChEBI" id="CHEBI:58702"/>
        <dbReference type="ChEBI" id="CHEBI:456216"/>
        <dbReference type="EC" id="2.7.1.40"/>
    </reaction>
</comment>
<organism evidence="16 17">
    <name type="scientific">Mycoplasma suis (strain Illinois)</name>
    <dbReference type="NCBI Taxonomy" id="768700"/>
    <lineage>
        <taxon>Bacteria</taxon>
        <taxon>Bacillati</taxon>
        <taxon>Mycoplasmatota</taxon>
        <taxon>Mollicutes</taxon>
        <taxon>Mycoplasmataceae</taxon>
        <taxon>Mycoplasma</taxon>
    </lineage>
</organism>
<dbReference type="GO" id="GO:0030955">
    <property type="term" value="F:potassium ion binding"/>
    <property type="evidence" value="ECO:0007669"/>
    <property type="project" value="UniProtKB-UniRule"/>
</dbReference>
<evidence type="ECO:0000256" key="10">
    <source>
        <dbReference type="ARBA" id="ARBA00022842"/>
    </source>
</evidence>
<dbReference type="GO" id="GO:0005524">
    <property type="term" value="F:ATP binding"/>
    <property type="evidence" value="ECO:0007669"/>
    <property type="project" value="UniProtKB-KW"/>
</dbReference>
<dbReference type="SUPFAM" id="SSF50800">
    <property type="entry name" value="PK beta-barrel domain-like"/>
    <property type="match status" value="1"/>
</dbReference>
<protein>
    <recommendedName>
        <fullName evidence="4 13">Pyruvate kinase</fullName>
        <ecNumber evidence="4 13">2.7.1.40</ecNumber>
    </recommendedName>
</protein>
<comment type="pathway">
    <text evidence="2 14">Carbohydrate degradation; glycolysis; pyruvate from D-glyceraldehyde 3-phosphate: step 5/5.</text>
</comment>
<evidence type="ECO:0000256" key="13">
    <source>
        <dbReference type="NCBIfam" id="TIGR01064"/>
    </source>
</evidence>
<dbReference type="InterPro" id="IPR040442">
    <property type="entry name" value="Pyrv_kinase-like_dom_sf"/>
</dbReference>
<evidence type="ECO:0000256" key="14">
    <source>
        <dbReference type="RuleBase" id="RU000504"/>
    </source>
</evidence>
<dbReference type="InterPro" id="IPR015793">
    <property type="entry name" value="Pyrv_Knase_brl"/>
</dbReference>
<evidence type="ECO:0000256" key="6">
    <source>
        <dbReference type="ARBA" id="ARBA00022723"/>
    </source>
</evidence>
<dbReference type="InterPro" id="IPR015806">
    <property type="entry name" value="Pyrv_Knase_insert_dom_sf"/>
</dbReference>
<dbReference type="KEGG" id="mss:MSU_0701"/>
<dbReference type="STRING" id="768700.MSU_0701"/>
<dbReference type="HOGENOM" id="CLU_015439_1_0_14"/>
<dbReference type="EC" id="2.7.1.40" evidence="4 13"/>
<evidence type="ECO:0000256" key="5">
    <source>
        <dbReference type="ARBA" id="ARBA00022679"/>
    </source>
</evidence>
<keyword evidence="12 16" id="KW-0670">Pyruvate</keyword>
<keyword evidence="8 14" id="KW-0418">Kinase</keyword>
<dbReference type="Gene3D" id="3.20.20.60">
    <property type="entry name" value="Phosphoenolpyruvate-binding domains"/>
    <property type="match status" value="1"/>
</dbReference>
<evidence type="ECO:0000256" key="8">
    <source>
        <dbReference type="ARBA" id="ARBA00022777"/>
    </source>
</evidence>
<evidence type="ECO:0000259" key="15">
    <source>
        <dbReference type="Pfam" id="PF00224"/>
    </source>
</evidence>
<dbReference type="Proteomes" id="UP000007484">
    <property type="component" value="Chromosome"/>
</dbReference>
<feature type="domain" description="Pyruvate kinase barrel" evidence="15">
    <location>
        <begin position="9"/>
        <end position="378"/>
    </location>
</feature>
<comment type="similarity">
    <text evidence="3 14">Belongs to the pyruvate kinase family.</text>
</comment>
<keyword evidence="11 14" id="KW-0324">Glycolysis</keyword>
<accession>F0QRW2</accession>
<keyword evidence="10 14" id="KW-0460">Magnesium</keyword>
<dbReference type="InterPro" id="IPR015813">
    <property type="entry name" value="Pyrv/PenolPyrv_kinase-like_dom"/>
</dbReference>
<dbReference type="EMBL" id="CP002525">
    <property type="protein sequence ID" value="ADX98232.1"/>
    <property type="molecule type" value="Genomic_DNA"/>
</dbReference>
<evidence type="ECO:0000256" key="1">
    <source>
        <dbReference type="ARBA" id="ARBA00001958"/>
    </source>
</evidence>
<dbReference type="Pfam" id="PF00224">
    <property type="entry name" value="PK"/>
    <property type="match status" value="1"/>
</dbReference>
<evidence type="ECO:0000313" key="16">
    <source>
        <dbReference type="EMBL" id="ADX98232.1"/>
    </source>
</evidence>
<gene>
    <name evidence="16" type="primary">pyk</name>
    <name evidence="16" type="ordered locus">MSU_0701</name>
</gene>
<dbReference type="Gene3D" id="2.40.33.10">
    <property type="entry name" value="PK beta-barrel domain-like"/>
    <property type="match status" value="1"/>
</dbReference>
<reference evidence="16 17" key="1">
    <citation type="journal article" date="2011" name="J. Bacteriol.">
        <title>Complete genome sequences of two hemotropic Mycoplasmas, Mycoplasma haemofelis strain Ohio2 and Mycoplasma suis strain Illinois.</title>
        <authorList>
            <person name="Messick J.B."/>
            <person name="Santos A.P."/>
            <person name="Guimaraes A.M."/>
        </authorList>
    </citation>
    <scope>NUCLEOTIDE SEQUENCE [LARGE SCALE GENOMIC DNA]</scope>
    <source>
        <strain evidence="16 17">Illinois</strain>
    </source>
</reference>
<keyword evidence="5 14" id="KW-0808">Transferase</keyword>
<keyword evidence="6" id="KW-0479">Metal-binding</keyword>
<evidence type="ECO:0000256" key="2">
    <source>
        <dbReference type="ARBA" id="ARBA00004997"/>
    </source>
</evidence>
<comment type="cofactor">
    <cofactor evidence="1">
        <name>K(+)</name>
        <dbReference type="ChEBI" id="CHEBI:29103"/>
    </cofactor>
</comment>
<dbReference type="PRINTS" id="PR01050">
    <property type="entry name" value="PYRUVTKNASE"/>
</dbReference>
<dbReference type="InterPro" id="IPR001697">
    <property type="entry name" value="Pyr_Knase"/>
</dbReference>
<evidence type="ECO:0000256" key="3">
    <source>
        <dbReference type="ARBA" id="ARBA00008663"/>
    </source>
</evidence>
<dbReference type="GO" id="GO:0016301">
    <property type="term" value="F:kinase activity"/>
    <property type="evidence" value="ECO:0007669"/>
    <property type="project" value="UniProtKB-KW"/>
</dbReference>
<dbReference type="GO" id="GO:0004743">
    <property type="term" value="F:pyruvate kinase activity"/>
    <property type="evidence" value="ECO:0007669"/>
    <property type="project" value="UniProtKB-UniRule"/>
</dbReference>
<dbReference type="GO" id="GO:0000287">
    <property type="term" value="F:magnesium ion binding"/>
    <property type="evidence" value="ECO:0007669"/>
    <property type="project" value="UniProtKB-UniRule"/>
</dbReference>
<keyword evidence="9" id="KW-0067">ATP-binding</keyword>
<dbReference type="NCBIfam" id="TIGR01064">
    <property type="entry name" value="pyruv_kin"/>
    <property type="match status" value="1"/>
</dbReference>
<keyword evidence="17" id="KW-1185">Reference proteome</keyword>
<dbReference type="PANTHER" id="PTHR11817">
    <property type="entry name" value="PYRUVATE KINASE"/>
    <property type="match status" value="1"/>
</dbReference>
<keyword evidence="7" id="KW-0547">Nucleotide-binding</keyword>
<evidence type="ECO:0000313" key="17">
    <source>
        <dbReference type="Proteomes" id="UP000007484"/>
    </source>
</evidence>
<evidence type="ECO:0000256" key="11">
    <source>
        <dbReference type="ARBA" id="ARBA00023152"/>
    </source>
</evidence>
<dbReference type="AlphaFoldDB" id="F0QRW2"/>
<dbReference type="RefSeq" id="WP_013610074.1">
    <property type="nucleotide sequence ID" value="NC_015155.1"/>
</dbReference>
<dbReference type="UniPathway" id="UPA00109">
    <property type="reaction ID" value="UER00188"/>
</dbReference>
<evidence type="ECO:0000256" key="12">
    <source>
        <dbReference type="ARBA" id="ARBA00023317"/>
    </source>
</evidence>
<proteinExistence type="inferred from homology"/>
<evidence type="ECO:0000256" key="4">
    <source>
        <dbReference type="ARBA" id="ARBA00012142"/>
    </source>
</evidence>
<dbReference type="SUPFAM" id="SSF51621">
    <property type="entry name" value="Phosphoenolpyruvate/pyruvate domain"/>
    <property type="match status" value="1"/>
</dbReference>
<dbReference type="InterPro" id="IPR011037">
    <property type="entry name" value="Pyrv_Knase-like_insert_dom_sf"/>
</dbReference>
<evidence type="ECO:0000256" key="7">
    <source>
        <dbReference type="ARBA" id="ARBA00022741"/>
    </source>
</evidence>